<proteinExistence type="predicted"/>
<evidence type="ECO:0000313" key="1">
    <source>
        <dbReference type="EMBL" id="SVB57497.1"/>
    </source>
</evidence>
<dbReference type="InterPro" id="IPR010869">
    <property type="entry name" value="DUF1501"/>
</dbReference>
<name>A0A382F5Z7_9ZZZZ</name>
<gene>
    <name evidence="1" type="ORF">METZ01_LOCUS210351</name>
</gene>
<dbReference type="EMBL" id="UINC01047791">
    <property type="protein sequence ID" value="SVB57497.1"/>
    <property type="molecule type" value="Genomic_DNA"/>
</dbReference>
<organism evidence="1">
    <name type="scientific">marine metagenome</name>
    <dbReference type="NCBI Taxonomy" id="408172"/>
    <lineage>
        <taxon>unclassified sequences</taxon>
        <taxon>metagenomes</taxon>
        <taxon>ecological metagenomes</taxon>
    </lineage>
</organism>
<reference evidence="1" key="1">
    <citation type="submission" date="2018-05" db="EMBL/GenBank/DDBJ databases">
        <authorList>
            <person name="Lanie J.A."/>
            <person name="Ng W.-L."/>
            <person name="Kazmierczak K.M."/>
            <person name="Andrzejewski T.M."/>
            <person name="Davidsen T.M."/>
            <person name="Wayne K.J."/>
            <person name="Tettelin H."/>
            <person name="Glass J.I."/>
            <person name="Rusch D."/>
            <person name="Podicherti R."/>
            <person name="Tsui H.-C.T."/>
            <person name="Winkler M.E."/>
        </authorList>
    </citation>
    <scope>NUCLEOTIDE SEQUENCE</scope>
</reference>
<protein>
    <recommendedName>
        <fullName evidence="2">DUF1501 domain-containing protein</fullName>
    </recommendedName>
</protein>
<evidence type="ECO:0008006" key="2">
    <source>
        <dbReference type="Google" id="ProtNLM"/>
    </source>
</evidence>
<feature type="non-terminal residue" evidence="1">
    <location>
        <position position="299"/>
    </location>
</feature>
<accession>A0A382F5Z7</accession>
<dbReference type="AlphaFoldDB" id="A0A382F5Z7"/>
<dbReference type="Pfam" id="PF07394">
    <property type="entry name" value="DUF1501"/>
    <property type="match status" value="1"/>
</dbReference>
<sequence length="299" mass="33138">MLRGGMDGLCAVPVIGDKELEKRRKGLILDNTIKLNSDFSLHPALVSFHKLWKEKQGAIVHATNIPYTERSHFDGQNLMESGGKIPYKVKTGWLGRGMKVANFKQEGLALALPMPLLLRGVSKNNNYFPTKGKLPDDKLLSLLNDAYKDRSESELIDMLETIKSRPKETSYAVDDTYSLASEAGTLMKKPDGPRVAVFEVGGFDTHAAQGGVEGTHSDCLKEMDIIFSTIKKRLDKEFDNTLIVTLTEFGRTIKQNSGLGTEHGYGSAIFMGGGLLKKNQVYTDWPGLKKKELFQGRDL</sequence>